<organism evidence="1 2">
    <name type="scientific">Meiothermus luteus</name>
    <dbReference type="NCBI Taxonomy" id="2026184"/>
    <lineage>
        <taxon>Bacteria</taxon>
        <taxon>Thermotogati</taxon>
        <taxon>Deinococcota</taxon>
        <taxon>Deinococci</taxon>
        <taxon>Thermales</taxon>
        <taxon>Thermaceae</taxon>
        <taxon>Meiothermus</taxon>
    </lineage>
</organism>
<dbReference type="RefSeq" id="WP_245958776.1">
    <property type="nucleotide sequence ID" value="NZ_QWKZ01000001.1"/>
</dbReference>
<evidence type="ECO:0000313" key="1">
    <source>
        <dbReference type="EMBL" id="RIH90115.1"/>
    </source>
</evidence>
<evidence type="ECO:0000313" key="2">
    <source>
        <dbReference type="Proteomes" id="UP000265800"/>
    </source>
</evidence>
<gene>
    <name evidence="1" type="ORF">Mlute_00037</name>
</gene>
<sequence>MEEKVNILQKAQERVSPEAARLLEERARKGLETYGMTLDENQAPLEERLQHALEEALDLLQYLEWAREVAPEGLEAQLDELCVFAAEIANVLARINADEPPDDPGEWVEWRDLEGPTCPQSSRHQGASPPPFLLLRRNAMKNIRERIEGFLSRLERAEAILLDGRLHRVEDHNS</sequence>
<proteinExistence type="predicted"/>
<dbReference type="EMBL" id="QWKZ01000001">
    <property type="protein sequence ID" value="RIH90115.1"/>
    <property type="molecule type" value="Genomic_DNA"/>
</dbReference>
<comment type="caution">
    <text evidence="1">The sequence shown here is derived from an EMBL/GenBank/DDBJ whole genome shotgun (WGS) entry which is preliminary data.</text>
</comment>
<accession>A0A399F2W7</accession>
<dbReference type="Proteomes" id="UP000265800">
    <property type="component" value="Unassembled WGS sequence"/>
</dbReference>
<keyword evidence="2" id="KW-1185">Reference proteome</keyword>
<dbReference type="AlphaFoldDB" id="A0A399F2W7"/>
<reference evidence="1 2" key="1">
    <citation type="submission" date="2018-08" db="EMBL/GenBank/DDBJ databases">
        <title>Meiothermus luteus KCTC 52599 genome sequencing project.</title>
        <authorList>
            <person name="Da Costa M.S."/>
            <person name="Albuquerque L."/>
            <person name="Raposo P."/>
            <person name="Froufe H.J.C."/>
            <person name="Barroso C.S."/>
            <person name="Egas C."/>
        </authorList>
    </citation>
    <scope>NUCLEOTIDE SEQUENCE [LARGE SCALE GENOMIC DNA]</scope>
    <source>
        <strain evidence="1 2">KCTC 52599</strain>
    </source>
</reference>
<name>A0A399F2W7_9DEIN</name>
<protein>
    <submittedName>
        <fullName evidence="1">Uncharacterized protein</fullName>
    </submittedName>
</protein>